<evidence type="ECO:0000313" key="2">
    <source>
        <dbReference type="EMBL" id="QHS84054.1"/>
    </source>
</evidence>
<dbReference type="PROSITE" id="PS00972">
    <property type="entry name" value="USP_1"/>
    <property type="match status" value="1"/>
</dbReference>
<dbReference type="InterPro" id="IPR038765">
    <property type="entry name" value="Papain-like_cys_pep_sf"/>
</dbReference>
<evidence type="ECO:0000259" key="1">
    <source>
        <dbReference type="PROSITE" id="PS50235"/>
    </source>
</evidence>
<dbReference type="GO" id="GO:0004843">
    <property type="term" value="F:cysteine-type deubiquitinase activity"/>
    <property type="evidence" value="ECO:0007669"/>
    <property type="project" value="InterPro"/>
</dbReference>
<dbReference type="AlphaFoldDB" id="A0A6C0AW55"/>
<dbReference type="PROSITE" id="PS50235">
    <property type="entry name" value="USP_3"/>
    <property type="match status" value="1"/>
</dbReference>
<reference evidence="2" key="1">
    <citation type="journal article" date="2020" name="Nature">
        <title>Giant virus diversity and host interactions through global metagenomics.</title>
        <authorList>
            <person name="Schulz F."/>
            <person name="Roux S."/>
            <person name="Paez-Espino D."/>
            <person name="Jungbluth S."/>
            <person name="Walsh D.A."/>
            <person name="Denef V.J."/>
            <person name="McMahon K.D."/>
            <person name="Konstantinidis K.T."/>
            <person name="Eloe-Fadrosh E.A."/>
            <person name="Kyrpides N.C."/>
            <person name="Woyke T."/>
        </authorList>
    </citation>
    <scope>NUCLEOTIDE SEQUENCE</scope>
    <source>
        <strain evidence="2">GVMAG-S-ERX555965-48</strain>
    </source>
</reference>
<dbReference type="PANTHER" id="PTHR21646">
    <property type="entry name" value="UBIQUITIN CARBOXYL-TERMINAL HYDROLASE"/>
    <property type="match status" value="1"/>
</dbReference>
<dbReference type="PROSITE" id="PS00973">
    <property type="entry name" value="USP_2"/>
    <property type="match status" value="1"/>
</dbReference>
<dbReference type="SUPFAM" id="SSF54001">
    <property type="entry name" value="Cysteine proteinases"/>
    <property type="match status" value="1"/>
</dbReference>
<protein>
    <recommendedName>
        <fullName evidence="1">USP domain-containing protein</fullName>
    </recommendedName>
</protein>
<dbReference type="InterPro" id="IPR018200">
    <property type="entry name" value="USP_CS"/>
</dbReference>
<proteinExistence type="predicted"/>
<dbReference type="Pfam" id="PF00443">
    <property type="entry name" value="UCH"/>
    <property type="match status" value="1"/>
</dbReference>
<dbReference type="InterPro" id="IPR001394">
    <property type="entry name" value="Peptidase_C19_UCH"/>
</dbReference>
<dbReference type="EMBL" id="MN738772">
    <property type="protein sequence ID" value="QHS84054.1"/>
    <property type="molecule type" value="Genomic_DNA"/>
</dbReference>
<accession>A0A6C0AW55</accession>
<organism evidence="2">
    <name type="scientific">viral metagenome</name>
    <dbReference type="NCBI Taxonomy" id="1070528"/>
    <lineage>
        <taxon>unclassified sequences</taxon>
        <taxon>metagenomes</taxon>
        <taxon>organismal metagenomes</taxon>
    </lineage>
</organism>
<sequence>MSRPGFANLGNTCFMNSLLQVLIDIDEFNIVFSGNRKDNLLKSFNNLYNESRSKTGVIIPRDFHNKLQLYAVKYKNKVLTGYSQNDCSELLIFLFDVFHDDLKREVLMNINGTSEGELDDLAIKCYDFKKKSLEKEYSEIYDVFYFIQVEQIVNSSNKISSQILSWHCQLGLYLPEKNKNNLTIKLIDCIKNNFEDVCYLDDKKENAKKIHHVWNFPTVLVIVLQRFFNYNKNNILVDFPLNDLDLSEYVIGYNKNSYVYDLMGICNHSGNIHGGHYTAYSKTRNNWYLYNDSGTSLVKDVSILKSNNAYCLFYRKKNII</sequence>
<dbReference type="InterPro" id="IPR028889">
    <property type="entry name" value="USP"/>
</dbReference>
<feature type="domain" description="USP" evidence="1">
    <location>
        <begin position="4"/>
        <end position="317"/>
    </location>
</feature>
<dbReference type="Gene3D" id="3.90.70.10">
    <property type="entry name" value="Cysteine proteinases"/>
    <property type="match status" value="1"/>
</dbReference>
<dbReference type="GO" id="GO:0016579">
    <property type="term" value="P:protein deubiquitination"/>
    <property type="evidence" value="ECO:0007669"/>
    <property type="project" value="InterPro"/>
</dbReference>
<name>A0A6C0AW55_9ZZZZ</name>
<dbReference type="InterPro" id="IPR050185">
    <property type="entry name" value="Ub_carboxyl-term_hydrolase"/>
</dbReference>